<sequence>MKAEIITIGDEILIGQIVDTNSAWMGEQLNLHGIEVFQITSVHDQHEHILEALANAEKHADLVLITGGLGPTKDDITKKVLCDYFDCELVLNEQVLANVTERLTKRKVSMNQLNKDQALVPSKCTVLNNSTGTAPGMWFEKNDTLFVSMPGVPFEMKSIMSEEVLPRLAKSGKAKSIYHQTVLVYGIPESMLAEKIEAWETALPDFIKLAYLPSQLMIRLRLSAYGEQMESLQEEVSRQIDQLKLLIPEHIFGYNGDSLAGVTGRLLVKAGATLGIAESCTGGMIAHMFTANAGSSVYLKGGVVAYSNEVKMAILGVKSETLEAHGAVSKEVALEMAQGVQQALHTDYAVATTGIAGPDGGTDEKPVGTVWIAVISKQNIKLERYTFAHNRERNIMRSSQATINLLRQLLLTENPHLA</sequence>
<comment type="similarity">
    <text evidence="1">Belongs to the CinA family.</text>
</comment>
<evidence type="ECO:0000313" key="3">
    <source>
        <dbReference type="EMBL" id="KOH45332.1"/>
    </source>
</evidence>
<feature type="domain" description="MoaB/Mog" evidence="2">
    <location>
        <begin position="4"/>
        <end position="171"/>
    </location>
</feature>
<keyword evidence="4" id="KW-1185">Reference proteome</keyword>
<dbReference type="InterPro" id="IPR036653">
    <property type="entry name" value="CinA-like_C"/>
</dbReference>
<dbReference type="InterPro" id="IPR050101">
    <property type="entry name" value="CinA"/>
</dbReference>
<dbReference type="Pfam" id="PF00994">
    <property type="entry name" value="MoCF_biosynth"/>
    <property type="match status" value="1"/>
</dbReference>
<dbReference type="NCBIfam" id="TIGR00199">
    <property type="entry name" value="PncC_domain"/>
    <property type="match status" value="1"/>
</dbReference>
<dbReference type="SMART" id="SM00852">
    <property type="entry name" value="MoCF_biosynth"/>
    <property type="match status" value="1"/>
</dbReference>
<dbReference type="InterPro" id="IPR008135">
    <property type="entry name" value="Competence-induced_CinA"/>
</dbReference>
<evidence type="ECO:0000313" key="4">
    <source>
        <dbReference type="Proteomes" id="UP000036958"/>
    </source>
</evidence>
<dbReference type="Gene3D" id="3.40.980.10">
    <property type="entry name" value="MoaB/Mog-like domain"/>
    <property type="match status" value="1"/>
</dbReference>
<dbReference type="OrthoDB" id="9801454at2"/>
<dbReference type="Pfam" id="PF18146">
    <property type="entry name" value="CinA_KH"/>
    <property type="match status" value="1"/>
</dbReference>
<dbReference type="Proteomes" id="UP000036958">
    <property type="component" value="Unassembled WGS sequence"/>
</dbReference>
<comment type="caution">
    <text evidence="3">The sequence shown here is derived from an EMBL/GenBank/DDBJ whole genome shotgun (WGS) entry which is preliminary data.</text>
</comment>
<dbReference type="PATRIC" id="fig|1409788.3.peg.1916"/>
<dbReference type="NCBIfam" id="NF001813">
    <property type="entry name" value="PRK00549.1"/>
    <property type="match status" value="1"/>
</dbReference>
<dbReference type="NCBIfam" id="TIGR00200">
    <property type="entry name" value="cinA_nterm"/>
    <property type="match status" value="1"/>
</dbReference>
<dbReference type="InterPro" id="IPR036425">
    <property type="entry name" value="MoaB/Mog-like_dom_sf"/>
</dbReference>
<dbReference type="HAMAP" id="MF_00226_B">
    <property type="entry name" value="CinA_B"/>
    <property type="match status" value="1"/>
</dbReference>
<dbReference type="SUPFAM" id="SSF142433">
    <property type="entry name" value="CinA-like"/>
    <property type="match status" value="1"/>
</dbReference>
<dbReference type="NCBIfam" id="TIGR00177">
    <property type="entry name" value="molyb_syn"/>
    <property type="match status" value="1"/>
</dbReference>
<evidence type="ECO:0000259" key="2">
    <source>
        <dbReference type="SMART" id="SM00852"/>
    </source>
</evidence>
<proteinExistence type="inferred from homology"/>
<protein>
    <recommendedName>
        <fullName evidence="1">CinA-like protein</fullName>
    </recommendedName>
</protein>
<dbReference type="InterPro" id="IPR041424">
    <property type="entry name" value="CinA_KH"/>
</dbReference>
<dbReference type="CDD" id="cd00885">
    <property type="entry name" value="cinA"/>
    <property type="match status" value="1"/>
</dbReference>
<dbReference type="STRING" id="1409788.NC99_18500"/>
<gene>
    <name evidence="3" type="ORF">NC99_18500</name>
</gene>
<dbReference type="SUPFAM" id="SSF53218">
    <property type="entry name" value="Molybdenum cofactor biosynthesis proteins"/>
    <property type="match status" value="1"/>
</dbReference>
<evidence type="ECO:0000256" key="1">
    <source>
        <dbReference type="HAMAP-Rule" id="MF_00226"/>
    </source>
</evidence>
<dbReference type="PANTHER" id="PTHR13939">
    <property type="entry name" value="NICOTINAMIDE-NUCLEOTIDE AMIDOHYDROLASE PNCC"/>
    <property type="match status" value="1"/>
</dbReference>
<dbReference type="PANTHER" id="PTHR13939:SF0">
    <property type="entry name" value="NMN AMIDOHYDROLASE-LIKE PROTEIN YFAY"/>
    <property type="match status" value="1"/>
</dbReference>
<name>A0A0L8VAX8_9BACT</name>
<accession>A0A0L8VAX8</accession>
<dbReference type="PIRSF" id="PIRSF006728">
    <property type="entry name" value="CinA"/>
    <property type="match status" value="1"/>
</dbReference>
<dbReference type="InterPro" id="IPR008136">
    <property type="entry name" value="CinA_C"/>
</dbReference>
<reference evidence="4" key="1">
    <citation type="submission" date="2015-07" db="EMBL/GenBank/DDBJ databases">
        <title>Genome sequencing of Sunxiuqinia dokdonensis strain SK.</title>
        <authorList>
            <person name="Ahn S."/>
            <person name="Kim B.-C."/>
        </authorList>
    </citation>
    <scope>NUCLEOTIDE SEQUENCE [LARGE SCALE GENOMIC DNA]</scope>
    <source>
        <strain evidence="4">SK</strain>
    </source>
</reference>
<dbReference type="RefSeq" id="WP_053182203.1">
    <property type="nucleotide sequence ID" value="NZ_LGIA01000145.1"/>
</dbReference>
<dbReference type="AlphaFoldDB" id="A0A0L8VAX8"/>
<organism evidence="3 4">
    <name type="scientific">Sunxiuqinia dokdonensis</name>
    <dbReference type="NCBI Taxonomy" id="1409788"/>
    <lineage>
        <taxon>Bacteria</taxon>
        <taxon>Pseudomonadati</taxon>
        <taxon>Bacteroidota</taxon>
        <taxon>Bacteroidia</taxon>
        <taxon>Marinilabiliales</taxon>
        <taxon>Prolixibacteraceae</taxon>
        <taxon>Sunxiuqinia</taxon>
    </lineage>
</organism>
<dbReference type="InterPro" id="IPR001453">
    <property type="entry name" value="MoaB/Mog_dom"/>
</dbReference>
<dbReference type="EMBL" id="LGIA01000145">
    <property type="protein sequence ID" value="KOH45332.1"/>
    <property type="molecule type" value="Genomic_DNA"/>
</dbReference>
<dbReference type="Pfam" id="PF02464">
    <property type="entry name" value="CinA"/>
    <property type="match status" value="1"/>
</dbReference>
<dbReference type="Gene3D" id="3.90.950.20">
    <property type="entry name" value="CinA-like"/>
    <property type="match status" value="1"/>
</dbReference>